<sequence length="1176" mass="129202">MMRNASRVFTHDTTDSSDEEDASAEDIDEDEWYINGILEESESQYLIDWFGNWSPTWEPKENASELAVQVWEEKKKKKGQFALERSELSTEPLSTQSHIASSGGRRAETPDQASALQALPDSPLFVPIYTESEPQTQSTNKSSQLSLGGQGSVRPCSDTKPSFRNINRNVFEFCPRSPIPLEYLLPGEPPEPLDSALHPANSTSAPSIQANSNVDSVAVLSENIVVPAPRVTAISQPSAQSEIPETPTVPLNHSQSQVLRVHTLGASDPQQIASSAAFPSSSLPPRTLLPERPPLTGSLSPASNNTSLVYPVVGNTASVPGLASGDNAQLLTGRSAPTPTAQTPPDSISFPSSTLPSRISRLNRTADPGNPTGFQLTAEHSSFVPESSAVNISQLLVSQVPAATAAMDDQTQKKEGLSLGEALEKYSHLEGSTPREKIMNAYARLRDKSTTVEPLQNEPSATPSSVGDIEPSAPLSIPETVAPLSVRVDGDASHQTEPPKEPAPETPSEEPEPETSEVQTIQPSALTIGHDEHVSPGSLRLGPSEFAVPLPMDSRVKDDYERILLDESQAVYALISDKRFQEASDVEQKTTLSSAEHVLERLSNAATHPDINVAEHMKNTDANLQHQAKWAEYSSAKFLLLSYLIKASGDHDMHLVIMVRGEKTQEVVERYFEGKGFEYSRPRADMGSGTNVEVSMVRGSLSFGIQAAQGDGIMGTYKPPAAVIALDSSLDIKRPSVEHMRTTFARNGHLLPVVRPVIANSSEHVELCFPGSSTPERLALILRYSDGLRDIVGDLQDDALGVQEDANEIMTCLLSDNFGAHWTLPPVEPLREVDLSEPYHFGGFVKLSLEADKTATPGAQKRVFAPDTCEAASKRPRMEESQDISQLTESSKAATQTLESDVLALEKHLLEMTSAHAAELQKLRSELADTQSRFQEREKILESLQHRYETRTGDLHKVRQERDHLLETKTTSEQRIEKQKDDIAKLKDERTQLRHELEQAREALKTGGGDLAELEKAREDIRRLTKENASLERKAEYEHKQAEYTREQYQNASNAAAQSATELRQLQEENEELKRKVAGEASRLRELNIKSDENRHLARISELESLLSSREDLLHKKEDELREIRRNRPSTRSTSTAPRSPKLTAGNSRPTSPGINNGSSFPGRGSALRFSSEMSF</sequence>
<feature type="region of interest" description="Disordered" evidence="1">
    <location>
        <begin position="870"/>
        <end position="893"/>
    </location>
</feature>
<dbReference type="Proteomes" id="UP001610432">
    <property type="component" value="Unassembled WGS sequence"/>
</dbReference>
<organism evidence="2 3">
    <name type="scientific">Aspergillus lucknowensis</name>
    <dbReference type="NCBI Taxonomy" id="176173"/>
    <lineage>
        <taxon>Eukaryota</taxon>
        <taxon>Fungi</taxon>
        <taxon>Dikarya</taxon>
        <taxon>Ascomycota</taxon>
        <taxon>Pezizomycotina</taxon>
        <taxon>Eurotiomycetes</taxon>
        <taxon>Eurotiomycetidae</taxon>
        <taxon>Eurotiales</taxon>
        <taxon>Aspergillaceae</taxon>
        <taxon>Aspergillus</taxon>
        <taxon>Aspergillus subgen. Nidulantes</taxon>
    </lineage>
</organism>
<gene>
    <name evidence="2" type="ORF">BJX67DRAFT_364079</name>
</gene>
<feature type="region of interest" description="Disordered" evidence="1">
    <location>
        <begin position="82"/>
        <end position="110"/>
    </location>
</feature>
<feature type="region of interest" description="Disordered" evidence="1">
    <location>
        <begin position="132"/>
        <end position="160"/>
    </location>
</feature>
<feature type="compositionally biased region" description="Polar residues" evidence="1">
    <location>
        <begin position="1145"/>
        <end position="1160"/>
    </location>
</feature>
<feature type="compositionally biased region" description="Polar residues" evidence="1">
    <location>
        <begin position="883"/>
        <end position="893"/>
    </location>
</feature>
<dbReference type="RefSeq" id="XP_070882303.1">
    <property type="nucleotide sequence ID" value="XM_071030147.1"/>
</dbReference>
<evidence type="ECO:0000256" key="1">
    <source>
        <dbReference type="SAM" id="MobiDB-lite"/>
    </source>
</evidence>
<comment type="caution">
    <text evidence="2">The sequence shown here is derived from an EMBL/GenBank/DDBJ whole genome shotgun (WGS) entry which is preliminary data.</text>
</comment>
<keyword evidence="3" id="KW-1185">Reference proteome</keyword>
<feature type="region of interest" description="Disordered" evidence="1">
    <location>
        <begin position="449"/>
        <end position="476"/>
    </location>
</feature>
<feature type="compositionally biased region" description="Low complexity" evidence="1">
    <location>
        <begin position="1050"/>
        <end position="1064"/>
    </location>
</feature>
<evidence type="ECO:0000313" key="3">
    <source>
        <dbReference type="Proteomes" id="UP001610432"/>
    </source>
</evidence>
<name>A0ABR4LGV6_9EURO</name>
<feature type="region of interest" description="Disordered" evidence="1">
    <location>
        <begin position="275"/>
        <end position="302"/>
    </location>
</feature>
<feature type="region of interest" description="Disordered" evidence="1">
    <location>
        <begin position="1"/>
        <end position="25"/>
    </location>
</feature>
<feature type="compositionally biased region" description="Polar residues" evidence="1">
    <location>
        <begin position="326"/>
        <end position="354"/>
    </location>
</feature>
<feature type="compositionally biased region" description="Basic and acidic residues" evidence="1">
    <location>
        <begin position="489"/>
        <end position="503"/>
    </location>
</feature>
<feature type="compositionally biased region" description="Polar residues" evidence="1">
    <location>
        <begin position="132"/>
        <end position="141"/>
    </location>
</feature>
<feature type="region of interest" description="Disordered" evidence="1">
    <location>
        <begin position="1118"/>
        <end position="1176"/>
    </location>
</feature>
<reference evidence="2 3" key="1">
    <citation type="submission" date="2024-07" db="EMBL/GenBank/DDBJ databases">
        <title>Section-level genome sequencing and comparative genomics of Aspergillus sections Usti and Cavernicolus.</title>
        <authorList>
            <consortium name="Lawrence Berkeley National Laboratory"/>
            <person name="Nybo J.L."/>
            <person name="Vesth T.C."/>
            <person name="Theobald S."/>
            <person name="Frisvad J.C."/>
            <person name="Larsen T.O."/>
            <person name="Kjaerboelling I."/>
            <person name="Rothschild-Mancinelli K."/>
            <person name="Lyhne E.K."/>
            <person name="Kogle M.E."/>
            <person name="Barry K."/>
            <person name="Clum A."/>
            <person name="Na H."/>
            <person name="Ledsgaard L."/>
            <person name="Lin J."/>
            <person name="Lipzen A."/>
            <person name="Kuo A."/>
            <person name="Riley R."/>
            <person name="Mondo S."/>
            <person name="Labutti K."/>
            <person name="Haridas S."/>
            <person name="Pangalinan J."/>
            <person name="Salamov A.A."/>
            <person name="Simmons B.A."/>
            <person name="Magnuson J.K."/>
            <person name="Chen J."/>
            <person name="Drula E."/>
            <person name="Henrissat B."/>
            <person name="Wiebenga A."/>
            <person name="Lubbers R.J."/>
            <person name="Gomes A.C."/>
            <person name="Macurrencykelacurrency M.R."/>
            <person name="Stajich J."/>
            <person name="Grigoriev I.V."/>
            <person name="Mortensen U.H."/>
            <person name="De Vries R.P."/>
            <person name="Baker S.E."/>
            <person name="Andersen M.R."/>
        </authorList>
    </citation>
    <scope>NUCLEOTIDE SEQUENCE [LARGE SCALE GENOMIC DNA]</scope>
    <source>
        <strain evidence="2 3">CBS 449.75</strain>
    </source>
</reference>
<proteinExistence type="predicted"/>
<dbReference type="PANTHER" id="PTHR23159">
    <property type="entry name" value="CENTROSOMAL PROTEIN 2"/>
    <property type="match status" value="1"/>
</dbReference>
<evidence type="ECO:0000313" key="2">
    <source>
        <dbReference type="EMBL" id="KAL2863324.1"/>
    </source>
</evidence>
<feature type="region of interest" description="Disordered" evidence="1">
    <location>
        <begin position="1045"/>
        <end position="1064"/>
    </location>
</feature>
<dbReference type="InterPro" id="IPR021006">
    <property type="entry name" value="Hda2/3"/>
</dbReference>
<feature type="compositionally biased region" description="Polar residues" evidence="1">
    <location>
        <begin position="451"/>
        <end position="465"/>
    </location>
</feature>
<dbReference type="Gene3D" id="3.40.50.12360">
    <property type="match status" value="1"/>
</dbReference>
<feature type="region of interest" description="Disordered" evidence="1">
    <location>
        <begin position="324"/>
        <end position="354"/>
    </location>
</feature>
<dbReference type="Pfam" id="PF11496">
    <property type="entry name" value="HDA2-3"/>
    <property type="match status" value="1"/>
</dbReference>
<dbReference type="EMBL" id="JBFXLQ010000053">
    <property type="protein sequence ID" value="KAL2863324.1"/>
    <property type="molecule type" value="Genomic_DNA"/>
</dbReference>
<feature type="compositionally biased region" description="Acidic residues" evidence="1">
    <location>
        <begin position="15"/>
        <end position="25"/>
    </location>
</feature>
<protein>
    <submittedName>
        <fullName evidence="2">Class II histone deacetylase complex subunits 2 and 3-domain-containing protein</fullName>
    </submittedName>
</protein>
<dbReference type="InterPro" id="IPR038609">
    <property type="entry name" value="HDA1_su2/3_sf"/>
</dbReference>
<feature type="region of interest" description="Disordered" evidence="1">
    <location>
        <begin position="489"/>
        <end position="520"/>
    </location>
</feature>
<feature type="compositionally biased region" description="Low complexity" evidence="1">
    <location>
        <begin position="275"/>
        <end position="296"/>
    </location>
</feature>
<feature type="compositionally biased region" description="Polar residues" evidence="1">
    <location>
        <begin position="89"/>
        <end position="100"/>
    </location>
</feature>
<accession>A0ABR4LGV6</accession>
<feature type="compositionally biased region" description="Low complexity" evidence="1">
    <location>
        <begin position="1130"/>
        <end position="1141"/>
    </location>
</feature>
<dbReference type="PANTHER" id="PTHR23159:SF31">
    <property type="entry name" value="CENTROSOME-ASSOCIATED PROTEIN CEP250 ISOFORM X1"/>
    <property type="match status" value="1"/>
</dbReference>
<dbReference type="GeneID" id="98145219"/>